<feature type="transmembrane region" description="Helical" evidence="6">
    <location>
        <begin position="440"/>
        <end position="460"/>
    </location>
</feature>
<feature type="transmembrane region" description="Helical" evidence="6">
    <location>
        <begin position="392"/>
        <end position="419"/>
    </location>
</feature>
<feature type="transmembrane region" description="Helical" evidence="6">
    <location>
        <begin position="302"/>
        <end position="320"/>
    </location>
</feature>
<organism evidence="9 10">
    <name type="scientific">Maribacter chungangensis</name>
    <dbReference type="NCBI Taxonomy" id="1069117"/>
    <lineage>
        <taxon>Bacteria</taxon>
        <taxon>Pseudomonadati</taxon>
        <taxon>Bacteroidota</taxon>
        <taxon>Flavobacteriia</taxon>
        <taxon>Flavobacteriales</taxon>
        <taxon>Flavobacteriaceae</taxon>
        <taxon>Maribacter</taxon>
    </lineage>
</organism>
<feature type="transmembrane region" description="Helical" evidence="6">
    <location>
        <begin position="345"/>
        <end position="372"/>
    </location>
</feature>
<keyword evidence="4 6" id="KW-1133">Transmembrane helix</keyword>
<dbReference type="PANTHER" id="PTHR30572">
    <property type="entry name" value="MEMBRANE COMPONENT OF TRANSPORTER-RELATED"/>
    <property type="match status" value="1"/>
</dbReference>
<evidence type="ECO:0000259" key="8">
    <source>
        <dbReference type="Pfam" id="PF12704"/>
    </source>
</evidence>
<name>A0ABW3B6S5_9FLAO</name>
<comment type="subcellular location">
    <subcellularLocation>
        <location evidence="1">Cell membrane</location>
        <topology evidence="1">Multi-pass membrane protein</topology>
    </subcellularLocation>
</comment>
<sequence length="816" mass="92122">MFKNYIKTAVRSIWKNKVFSTINIVGLSIGLSAAFVIGAIIYYDMTFDKFHNESSRIFRVTTQFNNPEGDFYNSGVTVRLGEALTDLNMSELETVAPFLTAYPLKVENQKLGLLFKRPDFVIYANDDYFKTFNYQWLAGSQKNALNEPNTVVLSEAKVATYFPDQKFDEVLGETLMYNDTISAVVTGVVANFKRRSDLVFEEFISLKTADLQDMTSAVTDAHWHNTNSASQLFIKLAAKSDTGQIQKVLDALSKEHEEKEMVAIGRSNSFYMQPMADLHFDPNYYTFDFNESRASLSVLRNLALVALFLLLLGCINFINLNTAQASQRAKEIGIRKTLGSSKKQLIFQFLGETFLLTVGAGILSIGLSHWLLQIFSEFIPAGVTLELYADPLPIIGIALLLLVVTLFSGFYPALILSGYKPISVLKIEGIKSDQRAGLRKYLTVFQFTIAQVFIIATLLVGKQLNYVMKKDMGFQTEALAFFRTPWSQPSMEKKVRIIKEIEQLPLISEVTLGGQPPASFSTHSIGVLFQDGAKEVNTDLQLIYGDKDYFSMYNLQLLAGRLPLNDTIREFVVNETYLKQLGITNPEALIGQSIKADKEKHPIVGVMKDFNQRSLKTGIEPMAFTGDAFRSQRSQFNTVHFKLPAEHSAQWPETIAQIETIWKNIYPSSDFEYRFMEDTIERFYTQERKVSTLLQWATGLAILISCLGLLGLVIYTTQRRVKELGIRKVLGASLAQLNLLLCKEFLVVVGIAFVIAAPIAWWGMHKWLQDFSYKTSMSWWVFIISGLVMLLIALTIISLRTIVVDRVNPIKSLRTE</sequence>
<feature type="domain" description="MacB-like periplasmic core" evidence="8">
    <location>
        <begin position="20"/>
        <end position="251"/>
    </location>
</feature>
<dbReference type="RefSeq" id="WP_379935813.1">
    <property type="nucleotide sequence ID" value="NZ_JBHTHY010000014.1"/>
</dbReference>
<evidence type="ECO:0000256" key="5">
    <source>
        <dbReference type="ARBA" id="ARBA00023136"/>
    </source>
</evidence>
<dbReference type="PANTHER" id="PTHR30572:SF18">
    <property type="entry name" value="ABC-TYPE MACROLIDE FAMILY EXPORT SYSTEM PERMEASE COMPONENT 2"/>
    <property type="match status" value="1"/>
</dbReference>
<keyword evidence="10" id="KW-1185">Reference proteome</keyword>
<evidence type="ECO:0000256" key="6">
    <source>
        <dbReference type="SAM" id="Phobius"/>
    </source>
</evidence>
<keyword evidence="3 6" id="KW-0812">Transmembrane</keyword>
<proteinExistence type="predicted"/>
<dbReference type="Pfam" id="PF12704">
    <property type="entry name" value="MacB_PCD"/>
    <property type="match status" value="2"/>
</dbReference>
<gene>
    <name evidence="9" type="ORF">ACFQZJ_15660</name>
</gene>
<evidence type="ECO:0000313" key="10">
    <source>
        <dbReference type="Proteomes" id="UP001597012"/>
    </source>
</evidence>
<feature type="domain" description="MacB-like periplasmic core" evidence="8">
    <location>
        <begin position="443"/>
        <end position="642"/>
    </location>
</feature>
<evidence type="ECO:0000256" key="4">
    <source>
        <dbReference type="ARBA" id="ARBA00022989"/>
    </source>
</evidence>
<feature type="transmembrane region" description="Helical" evidence="6">
    <location>
        <begin position="737"/>
        <end position="759"/>
    </location>
</feature>
<keyword evidence="2" id="KW-1003">Cell membrane</keyword>
<feature type="domain" description="ABC3 transporter permease C-terminal" evidence="7">
    <location>
        <begin position="304"/>
        <end position="419"/>
    </location>
</feature>
<dbReference type="InterPro" id="IPR025857">
    <property type="entry name" value="MacB_PCD"/>
</dbReference>
<reference evidence="10" key="1">
    <citation type="journal article" date="2019" name="Int. J. Syst. Evol. Microbiol.">
        <title>The Global Catalogue of Microorganisms (GCM) 10K type strain sequencing project: providing services to taxonomists for standard genome sequencing and annotation.</title>
        <authorList>
            <consortium name="The Broad Institute Genomics Platform"/>
            <consortium name="The Broad Institute Genome Sequencing Center for Infectious Disease"/>
            <person name="Wu L."/>
            <person name="Ma J."/>
        </authorList>
    </citation>
    <scope>NUCLEOTIDE SEQUENCE [LARGE SCALE GENOMIC DNA]</scope>
    <source>
        <strain evidence="10">CCUG 61948</strain>
    </source>
</reference>
<dbReference type="Pfam" id="PF02687">
    <property type="entry name" value="FtsX"/>
    <property type="match status" value="2"/>
</dbReference>
<dbReference type="Proteomes" id="UP001597012">
    <property type="component" value="Unassembled WGS sequence"/>
</dbReference>
<feature type="domain" description="ABC3 transporter permease C-terminal" evidence="7">
    <location>
        <begin position="699"/>
        <end position="796"/>
    </location>
</feature>
<feature type="transmembrane region" description="Helical" evidence="6">
    <location>
        <begin position="693"/>
        <end position="716"/>
    </location>
</feature>
<dbReference type="InterPro" id="IPR050250">
    <property type="entry name" value="Macrolide_Exporter_MacB"/>
</dbReference>
<evidence type="ECO:0000313" key="9">
    <source>
        <dbReference type="EMBL" id="MFD0798908.1"/>
    </source>
</evidence>
<keyword evidence="5 6" id="KW-0472">Membrane</keyword>
<dbReference type="InterPro" id="IPR003838">
    <property type="entry name" value="ABC3_permease_C"/>
</dbReference>
<evidence type="ECO:0000259" key="7">
    <source>
        <dbReference type="Pfam" id="PF02687"/>
    </source>
</evidence>
<protein>
    <submittedName>
        <fullName evidence="9">ABC transporter permease</fullName>
    </submittedName>
</protein>
<dbReference type="EMBL" id="JBHTHY010000014">
    <property type="protein sequence ID" value="MFD0798908.1"/>
    <property type="molecule type" value="Genomic_DNA"/>
</dbReference>
<evidence type="ECO:0000256" key="1">
    <source>
        <dbReference type="ARBA" id="ARBA00004651"/>
    </source>
</evidence>
<comment type="caution">
    <text evidence="9">The sequence shown here is derived from an EMBL/GenBank/DDBJ whole genome shotgun (WGS) entry which is preliminary data.</text>
</comment>
<evidence type="ECO:0000256" key="2">
    <source>
        <dbReference type="ARBA" id="ARBA00022475"/>
    </source>
</evidence>
<feature type="transmembrane region" description="Helical" evidence="6">
    <location>
        <begin position="21"/>
        <end position="43"/>
    </location>
</feature>
<accession>A0ABW3B6S5</accession>
<feature type="transmembrane region" description="Helical" evidence="6">
    <location>
        <begin position="779"/>
        <end position="803"/>
    </location>
</feature>
<evidence type="ECO:0000256" key="3">
    <source>
        <dbReference type="ARBA" id="ARBA00022692"/>
    </source>
</evidence>